<proteinExistence type="predicted"/>
<evidence type="ECO:0000256" key="6">
    <source>
        <dbReference type="ARBA" id="ARBA00023136"/>
    </source>
</evidence>
<evidence type="ECO:0000259" key="9">
    <source>
        <dbReference type="SMART" id="SM00014"/>
    </source>
</evidence>
<feature type="domain" description="Phosphatidic acid phosphatase type 2/haloperoxidase" evidence="9">
    <location>
        <begin position="128"/>
        <end position="242"/>
    </location>
</feature>
<dbReference type="PANTHER" id="PTHR14969:SF62">
    <property type="entry name" value="DECAPRENYLPHOSPHORYL-5-PHOSPHORIBOSE PHOSPHATASE RV3807C-RELATED"/>
    <property type="match status" value="1"/>
</dbReference>
<keyword evidence="6 8" id="KW-0472">Membrane</keyword>
<sequence>MGVIMNSPLVKVVRRRKRRRVPTTMKMWPDIRLLCKHMAGTFFRRPRWMIAATVFVLMAIGLLVLPRDGALLRALQLKHVPDKELRQDLKDLSGDIGQWGDFAGYNLVLVVGLWIGGRAFRSRYFQRLAVASMLCAIFAGAVANVFRFTVGRPRPRAIERDGVKDGIYGPQVKWNYNSFPSGHTATAFGSAIPLAVAMPPVGVPALVAAGGVCWARMYGNQHHPSDVAVAIWLAVLFGVPLGLAVRRTRFISDGDGPDGPADDHEEQLPDTEPLDATTPVAVGTASPIAAGSLDRELRS</sequence>
<dbReference type="SMART" id="SM00014">
    <property type="entry name" value="acidPPc"/>
    <property type="match status" value="1"/>
</dbReference>
<dbReference type="EMBL" id="QNRR01000005">
    <property type="protein sequence ID" value="RBP43652.1"/>
    <property type="molecule type" value="Genomic_DNA"/>
</dbReference>
<dbReference type="SUPFAM" id="SSF48317">
    <property type="entry name" value="Acid phosphatase/Vanadium-dependent haloperoxidase"/>
    <property type="match status" value="1"/>
</dbReference>
<accession>A0A366HMU9</accession>
<dbReference type="OrthoDB" id="187845at2"/>
<feature type="region of interest" description="Disordered" evidence="7">
    <location>
        <begin position="254"/>
        <end position="299"/>
    </location>
</feature>
<reference evidence="10 11" key="1">
    <citation type="submission" date="2018-06" db="EMBL/GenBank/DDBJ databases">
        <title>Genomic Encyclopedia of Type Strains, Phase IV (KMG-IV): sequencing the most valuable type-strain genomes for metagenomic binning, comparative biology and taxonomic classification.</title>
        <authorList>
            <person name="Goeker M."/>
        </authorList>
    </citation>
    <scope>NUCLEOTIDE SEQUENCE [LARGE SCALE GENOMIC DNA]</scope>
    <source>
        <strain evidence="10 11">DSM 25532</strain>
    </source>
</reference>
<feature type="compositionally biased region" description="Acidic residues" evidence="7">
    <location>
        <begin position="263"/>
        <end position="273"/>
    </location>
</feature>
<feature type="transmembrane region" description="Helical" evidence="8">
    <location>
        <begin position="227"/>
        <end position="245"/>
    </location>
</feature>
<evidence type="ECO:0000256" key="3">
    <source>
        <dbReference type="ARBA" id="ARBA00022692"/>
    </source>
</evidence>
<keyword evidence="4" id="KW-0378">Hydrolase</keyword>
<comment type="caution">
    <text evidence="10">The sequence shown here is derived from an EMBL/GenBank/DDBJ whole genome shotgun (WGS) entry which is preliminary data.</text>
</comment>
<dbReference type="Proteomes" id="UP000253426">
    <property type="component" value="Unassembled WGS sequence"/>
</dbReference>
<evidence type="ECO:0000256" key="1">
    <source>
        <dbReference type="ARBA" id="ARBA00004651"/>
    </source>
</evidence>
<evidence type="ECO:0000256" key="2">
    <source>
        <dbReference type="ARBA" id="ARBA00022475"/>
    </source>
</evidence>
<gene>
    <name evidence="10" type="ORF">DES53_10550</name>
</gene>
<evidence type="ECO:0000256" key="7">
    <source>
        <dbReference type="SAM" id="MobiDB-lite"/>
    </source>
</evidence>
<keyword evidence="3 8" id="KW-0812">Transmembrane</keyword>
<name>A0A366HMU9_9BACT</name>
<feature type="transmembrane region" description="Helical" evidence="8">
    <location>
        <begin position="98"/>
        <end position="116"/>
    </location>
</feature>
<dbReference type="Gene3D" id="1.20.144.10">
    <property type="entry name" value="Phosphatidic acid phosphatase type 2/haloperoxidase"/>
    <property type="match status" value="1"/>
</dbReference>
<evidence type="ECO:0000256" key="4">
    <source>
        <dbReference type="ARBA" id="ARBA00022801"/>
    </source>
</evidence>
<protein>
    <submittedName>
        <fullName evidence="10">PAP2 superfamily protein</fullName>
    </submittedName>
</protein>
<dbReference type="InterPro" id="IPR000326">
    <property type="entry name" value="PAP2/HPO"/>
</dbReference>
<keyword evidence="11" id="KW-1185">Reference proteome</keyword>
<evidence type="ECO:0000256" key="5">
    <source>
        <dbReference type="ARBA" id="ARBA00022989"/>
    </source>
</evidence>
<evidence type="ECO:0000313" key="10">
    <source>
        <dbReference type="EMBL" id="RBP43652.1"/>
    </source>
</evidence>
<evidence type="ECO:0000313" key="11">
    <source>
        <dbReference type="Proteomes" id="UP000253426"/>
    </source>
</evidence>
<organism evidence="10 11">
    <name type="scientific">Roseimicrobium gellanilyticum</name>
    <dbReference type="NCBI Taxonomy" id="748857"/>
    <lineage>
        <taxon>Bacteria</taxon>
        <taxon>Pseudomonadati</taxon>
        <taxon>Verrucomicrobiota</taxon>
        <taxon>Verrucomicrobiia</taxon>
        <taxon>Verrucomicrobiales</taxon>
        <taxon>Verrucomicrobiaceae</taxon>
        <taxon>Roseimicrobium</taxon>
    </lineage>
</organism>
<keyword evidence="5 8" id="KW-1133">Transmembrane helix</keyword>
<comment type="subcellular location">
    <subcellularLocation>
        <location evidence="1">Cell membrane</location>
        <topology evidence="1">Multi-pass membrane protein</topology>
    </subcellularLocation>
</comment>
<evidence type="ECO:0000256" key="8">
    <source>
        <dbReference type="SAM" id="Phobius"/>
    </source>
</evidence>
<dbReference type="Pfam" id="PF01569">
    <property type="entry name" value="PAP2"/>
    <property type="match status" value="1"/>
</dbReference>
<dbReference type="PANTHER" id="PTHR14969">
    <property type="entry name" value="SPHINGOSINE-1-PHOSPHATE PHOSPHOHYDROLASE"/>
    <property type="match status" value="1"/>
</dbReference>
<keyword evidence="2" id="KW-1003">Cell membrane</keyword>
<dbReference type="InterPro" id="IPR036938">
    <property type="entry name" value="PAP2/HPO_sf"/>
</dbReference>
<dbReference type="AlphaFoldDB" id="A0A366HMU9"/>
<dbReference type="GO" id="GO:0016787">
    <property type="term" value="F:hydrolase activity"/>
    <property type="evidence" value="ECO:0007669"/>
    <property type="project" value="UniProtKB-KW"/>
</dbReference>
<dbReference type="GO" id="GO:0005886">
    <property type="term" value="C:plasma membrane"/>
    <property type="evidence" value="ECO:0007669"/>
    <property type="project" value="UniProtKB-SubCell"/>
</dbReference>
<feature type="transmembrane region" description="Helical" evidence="8">
    <location>
        <begin position="128"/>
        <end position="146"/>
    </location>
</feature>